<dbReference type="NCBIfam" id="NF041748">
    <property type="entry name" value="Drt3b"/>
    <property type="match status" value="1"/>
</dbReference>
<dbReference type="InterPro" id="IPR000477">
    <property type="entry name" value="RT_dom"/>
</dbReference>
<evidence type="ECO:0000313" key="3">
    <source>
        <dbReference type="Proteomes" id="UP000220394"/>
    </source>
</evidence>
<dbReference type="Pfam" id="PF00078">
    <property type="entry name" value="RVT_1"/>
    <property type="match status" value="1"/>
</dbReference>
<feature type="domain" description="Reverse transcriptase" evidence="1">
    <location>
        <begin position="29"/>
        <end position="367"/>
    </location>
</feature>
<name>A0A291PK40_9PROT</name>
<evidence type="ECO:0000313" key="2">
    <source>
        <dbReference type="EMBL" id="ATJ91850.1"/>
    </source>
</evidence>
<organism evidence="2 3">
    <name type="scientific">Acetobacter tropicalis</name>
    <dbReference type="NCBI Taxonomy" id="104102"/>
    <lineage>
        <taxon>Bacteria</taxon>
        <taxon>Pseudomonadati</taxon>
        <taxon>Pseudomonadota</taxon>
        <taxon>Alphaproteobacteria</taxon>
        <taxon>Acetobacterales</taxon>
        <taxon>Acetobacteraceae</taxon>
        <taxon>Acetobacter</taxon>
    </lineage>
</organism>
<dbReference type="PROSITE" id="PS50878">
    <property type="entry name" value="RT_POL"/>
    <property type="match status" value="1"/>
</dbReference>
<protein>
    <recommendedName>
        <fullName evidence="1">Reverse transcriptase domain-containing protein</fullName>
    </recommendedName>
</protein>
<dbReference type="AlphaFoldDB" id="A0A291PK40"/>
<proteinExistence type="predicted"/>
<evidence type="ECO:0000259" key="1">
    <source>
        <dbReference type="PROSITE" id="PS50878"/>
    </source>
</evidence>
<dbReference type="CDD" id="cd01646">
    <property type="entry name" value="RT_Bac_retron_I"/>
    <property type="match status" value="1"/>
</dbReference>
<dbReference type="EMBL" id="CP022699">
    <property type="protein sequence ID" value="ATJ91850.1"/>
    <property type="molecule type" value="Genomic_DNA"/>
</dbReference>
<dbReference type="Proteomes" id="UP000220394">
    <property type="component" value="Chromosome"/>
</dbReference>
<gene>
    <name evidence="2" type="ORF">CIW82_15350</name>
</gene>
<dbReference type="KEGG" id="ato:CIW82_15350"/>
<reference evidence="2 3" key="1">
    <citation type="submission" date="2017-08" db="EMBL/GenBank/DDBJ databases">
        <title>Complete Genome Sequence of Acetobacter tropicalis Oregon-R-modENCODE STRAIN BDGP1, an acetic acid bacterium isolated from Drosophila melanogaster gut.</title>
        <authorList>
            <person name="Wan K.H."/>
            <person name="Yu C."/>
            <person name="Park S."/>
            <person name="Hammonds A.S."/>
            <person name="Booth B.W."/>
            <person name="Celniker S.E."/>
        </authorList>
    </citation>
    <scope>NUCLEOTIDE SEQUENCE [LARGE SCALE GENOMIC DNA]</scope>
    <source>
        <strain evidence="2 3">BDGP1</strain>
    </source>
</reference>
<accession>A0A291PK40</accession>
<sequence length="675" mass="77314">MPSVPRVWSSLDRCGGMRKHVIAKGNIHRSDHLRALVTDTMPGDIPIIISNDGFYRNVKAGPHPNNEHRDFVKRLLESPKPYTKPYRYYITKGGRSSRKLSLIHPGGQLAIAKFYQEDGHLICYHSRKSKASIRSPDKIGSLFFVRGAYSERNKFKKSGIDTVDIETSVSNPASYFSYRGVTRAFKFFNSPQYISLEKKYSVMCLADISKCFHSIYTHTLYWATTDIETAKDNTNHYTFSNRFDRLMQSINFNETNGICVGAEVSRVFAELILSEVDKRIIARLTDKQLKWNIDYEFRRYVDDFFIFSKSENINSQILMAIEIELSNFNLHLNNEKTSLIRRPFVTEKSYLVHEADKALNSFFARFIVSSLAGDEGYGYSYPERLWRSESVFHIFLDDIKTSCFDKGCGYDAIGSYVIGALSARVTALISSFDRAIQREDAKPEDFVSAIGLLLEAIYFFYNVDPTISSSLRVAQSAIQSFDFFKNKIPDRMPFLREKIALWTYDFIKTCKDTGKFRSVEVVPLEAINLLLVLGEVGINEALVRKAIIDFCEPVDQLGYFEIVSYLFCVKNDPYFKDLRHALFKRAEAILLGGEDMRVDAQLTFLALDLLGCPYIDRSSRAKLFNKLRKQIGLAPVAVASAQTAVETFEHNGWFVQWDTTNLLHMIRKKELSSVY</sequence>